<accession>A0AAW0F9U0</accession>
<dbReference type="InterPro" id="IPR008266">
    <property type="entry name" value="Tyr_kinase_AS"/>
</dbReference>
<evidence type="ECO:0000313" key="2">
    <source>
        <dbReference type="EMBL" id="KAK7677083.1"/>
    </source>
</evidence>
<dbReference type="SUPFAM" id="SSF56112">
    <property type="entry name" value="Protein kinase-like (PK-like)"/>
    <property type="match status" value="1"/>
</dbReference>
<protein>
    <recommendedName>
        <fullName evidence="1">Protein kinase domain-containing protein</fullName>
    </recommendedName>
</protein>
<name>A0AAW0F9U0_9APHY</name>
<dbReference type="GO" id="GO:0005524">
    <property type="term" value="F:ATP binding"/>
    <property type="evidence" value="ECO:0007669"/>
    <property type="project" value="InterPro"/>
</dbReference>
<dbReference type="PIRSF" id="PIRSF000654">
    <property type="entry name" value="Integrin-linked_kinase"/>
    <property type="match status" value="1"/>
</dbReference>
<evidence type="ECO:0000313" key="3">
    <source>
        <dbReference type="Proteomes" id="UP001385951"/>
    </source>
</evidence>
<feature type="domain" description="Protein kinase" evidence="1">
    <location>
        <begin position="54"/>
        <end position="321"/>
    </location>
</feature>
<dbReference type="InterPro" id="IPR011009">
    <property type="entry name" value="Kinase-like_dom_sf"/>
</dbReference>
<dbReference type="PROSITE" id="PS50011">
    <property type="entry name" value="PROTEIN_KINASE_DOM"/>
    <property type="match status" value="1"/>
</dbReference>
<dbReference type="Pfam" id="PF07714">
    <property type="entry name" value="PK_Tyr_Ser-Thr"/>
    <property type="match status" value="1"/>
</dbReference>
<dbReference type="InterPro" id="IPR000719">
    <property type="entry name" value="Prot_kinase_dom"/>
</dbReference>
<evidence type="ECO:0000259" key="1">
    <source>
        <dbReference type="PROSITE" id="PS50011"/>
    </source>
</evidence>
<reference evidence="2 3" key="1">
    <citation type="submission" date="2022-09" db="EMBL/GenBank/DDBJ databases">
        <authorList>
            <person name="Palmer J.M."/>
        </authorList>
    </citation>
    <scope>NUCLEOTIDE SEQUENCE [LARGE SCALE GENOMIC DNA]</scope>
    <source>
        <strain evidence="2 3">DSM 7382</strain>
    </source>
</reference>
<dbReference type="PANTHER" id="PTHR44329">
    <property type="entry name" value="SERINE/THREONINE-PROTEIN KINASE TNNI3K-RELATED"/>
    <property type="match status" value="1"/>
</dbReference>
<dbReference type="InterPro" id="IPR001245">
    <property type="entry name" value="Ser-Thr/Tyr_kinase_cat_dom"/>
</dbReference>
<organism evidence="2 3">
    <name type="scientific">Cerrena zonata</name>
    <dbReference type="NCBI Taxonomy" id="2478898"/>
    <lineage>
        <taxon>Eukaryota</taxon>
        <taxon>Fungi</taxon>
        <taxon>Dikarya</taxon>
        <taxon>Basidiomycota</taxon>
        <taxon>Agaricomycotina</taxon>
        <taxon>Agaricomycetes</taxon>
        <taxon>Polyporales</taxon>
        <taxon>Cerrenaceae</taxon>
        <taxon>Cerrena</taxon>
    </lineage>
</organism>
<keyword evidence="3" id="KW-1185">Reference proteome</keyword>
<comment type="caution">
    <text evidence="2">The sequence shown here is derived from an EMBL/GenBank/DDBJ whole genome shotgun (WGS) entry which is preliminary data.</text>
</comment>
<dbReference type="Gene3D" id="1.10.510.10">
    <property type="entry name" value="Transferase(Phosphotransferase) domain 1"/>
    <property type="match status" value="1"/>
</dbReference>
<proteinExistence type="predicted"/>
<dbReference type="EMBL" id="JASBNA010000096">
    <property type="protein sequence ID" value="KAK7677083.1"/>
    <property type="molecule type" value="Genomic_DNA"/>
</dbReference>
<dbReference type="InterPro" id="IPR051681">
    <property type="entry name" value="Ser/Thr_Kinases-Pseudokinases"/>
</dbReference>
<dbReference type="Proteomes" id="UP001385951">
    <property type="component" value="Unassembled WGS sequence"/>
</dbReference>
<dbReference type="PROSITE" id="PS00109">
    <property type="entry name" value="PROTEIN_KINASE_TYR"/>
    <property type="match status" value="1"/>
</dbReference>
<gene>
    <name evidence="2" type="ORF">QCA50_019981</name>
</gene>
<dbReference type="AlphaFoldDB" id="A0AAW0F9U0"/>
<sequence length="322" mass="36471">MSLLKLMQRTLDHHRRNTDEPKFLHGNHLGRLIVKLSRRSQVIPDSLHITGVEDVSHDVYECGGFADIFIAKWNQQSVALKRLRIFKSTHNDSSVREAFYREAIVWRQLEHRFILPFYGIDNETFSNAPTMVSPLILGGNVHKAMLTLSPNDIPYNRWLLEISQGLEYLHDQDIVHGDVRGANILIDSQGHVKMADFGLAFFSGASTVSFGPNAGGATRWLAPELLEVEDKVRLPTYACDVFSFGRVCIELYTRQKPFPDIILDIQVTPHVIRGGCPVRPSCETGQEMSEELWELAQSCWSKEPTHRPTISQVVQNLSAQLV</sequence>
<dbReference type="GO" id="GO:0004674">
    <property type="term" value="F:protein serine/threonine kinase activity"/>
    <property type="evidence" value="ECO:0007669"/>
    <property type="project" value="TreeGrafter"/>
</dbReference>